<proteinExistence type="predicted"/>
<organism evidence="2">
    <name type="scientific">Amphimedon queenslandica</name>
    <name type="common">Sponge</name>
    <dbReference type="NCBI Taxonomy" id="400682"/>
    <lineage>
        <taxon>Eukaryota</taxon>
        <taxon>Metazoa</taxon>
        <taxon>Porifera</taxon>
        <taxon>Demospongiae</taxon>
        <taxon>Heteroscleromorpha</taxon>
        <taxon>Haplosclerida</taxon>
        <taxon>Niphatidae</taxon>
        <taxon>Amphimedon</taxon>
    </lineage>
</organism>
<accession>A0A1X7U4S0</accession>
<evidence type="ECO:0000256" key="1">
    <source>
        <dbReference type="SAM" id="Phobius"/>
    </source>
</evidence>
<protein>
    <submittedName>
        <fullName evidence="2">Uncharacterized protein</fullName>
    </submittedName>
</protein>
<evidence type="ECO:0000313" key="2">
    <source>
        <dbReference type="EnsemblMetazoa" id="Aqu2.1.22653_001"/>
    </source>
</evidence>
<dbReference type="InParanoid" id="A0A1X7U4S0"/>
<name>A0A1X7U4S0_AMPQE</name>
<keyword evidence="1" id="KW-0812">Transmembrane</keyword>
<feature type="transmembrane region" description="Helical" evidence="1">
    <location>
        <begin position="43"/>
        <end position="71"/>
    </location>
</feature>
<keyword evidence="1" id="KW-0472">Membrane</keyword>
<dbReference type="EnsemblMetazoa" id="Aqu2.1.22653_001">
    <property type="protein sequence ID" value="Aqu2.1.22653_001"/>
    <property type="gene ID" value="Aqu2.1.22653"/>
</dbReference>
<keyword evidence="1" id="KW-1133">Transmembrane helix</keyword>
<reference evidence="2" key="1">
    <citation type="submission" date="2017-05" db="UniProtKB">
        <authorList>
            <consortium name="EnsemblMetazoa"/>
        </authorList>
    </citation>
    <scope>IDENTIFICATION</scope>
</reference>
<sequence>RRLEWGRYSTSVLPPLSPHMDLLRTYIRGPCSERLRVRPKSNFFLLSHYGCCSLFCSFLSLGYPLLVVLIVSEFI</sequence>
<dbReference type="AlphaFoldDB" id="A0A1X7U4S0"/>